<evidence type="ECO:0000313" key="1">
    <source>
        <dbReference type="EMBL" id="KOF03036.1"/>
    </source>
</evidence>
<proteinExistence type="predicted"/>
<dbReference type="RefSeq" id="WP_053223473.1">
    <property type="nucleotide sequence ID" value="NZ_JSVA01000009.1"/>
</dbReference>
<name>A0A0L8ALB1_9BACT</name>
<evidence type="ECO:0000313" key="2">
    <source>
        <dbReference type="Proteomes" id="UP000036908"/>
    </source>
</evidence>
<accession>A0A0L8ALB1</accession>
<dbReference type="PATRIC" id="fig|1566026.4.peg.3730"/>
<protein>
    <submittedName>
        <fullName evidence="1">Uncharacterized protein</fullName>
    </submittedName>
</protein>
<keyword evidence="2" id="KW-1185">Reference proteome</keyword>
<gene>
    <name evidence="1" type="ORF">OB69_09460</name>
</gene>
<dbReference type="Proteomes" id="UP000036908">
    <property type="component" value="Unassembled WGS sequence"/>
</dbReference>
<dbReference type="EMBL" id="JSVA01000009">
    <property type="protein sequence ID" value="KOF03036.1"/>
    <property type="molecule type" value="Genomic_DNA"/>
</dbReference>
<reference evidence="2" key="1">
    <citation type="submission" date="2014-11" db="EMBL/GenBank/DDBJ databases">
        <title>Genome sequencing of Roseivirga sp. D-25.</title>
        <authorList>
            <person name="Selvaratnam C."/>
            <person name="Thevarajoo S."/>
            <person name="Goh K.M."/>
            <person name="Eee R."/>
            <person name="Chan K.-G."/>
            <person name="Chong C.S."/>
        </authorList>
    </citation>
    <scope>NUCLEOTIDE SEQUENCE [LARGE SCALE GENOMIC DNA]</scope>
    <source>
        <strain evidence="2">D-25</strain>
    </source>
</reference>
<comment type="caution">
    <text evidence="1">The sequence shown here is derived from an EMBL/GenBank/DDBJ whole genome shotgun (WGS) entry which is preliminary data.</text>
</comment>
<organism evidence="1 2">
    <name type="scientific">Roseivirga seohaensis subsp. aquiponti</name>
    <dbReference type="NCBI Taxonomy" id="1566026"/>
    <lineage>
        <taxon>Bacteria</taxon>
        <taxon>Pseudomonadati</taxon>
        <taxon>Bacteroidota</taxon>
        <taxon>Cytophagia</taxon>
        <taxon>Cytophagales</taxon>
        <taxon>Roseivirgaceae</taxon>
        <taxon>Roseivirga</taxon>
    </lineage>
</organism>
<sequence>MAVAYSEGIPFQATEGSDVSVCLFKTVVAMDGEIASSQTSAIAKFISRNDKAESFPIFLHLKLSRVVVAYREFHL</sequence>
<dbReference type="AlphaFoldDB" id="A0A0L8ALB1"/>